<evidence type="ECO:0000256" key="2">
    <source>
        <dbReference type="SAM" id="SignalP"/>
    </source>
</evidence>
<sequence>MASSVAAMMAKAVLLAVVLMQFCNVIVAARPLLEVAAVKQPTGGGGGWLGLIMQVLDKGDTSGPPADGNPKGGVSPKPPAMN</sequence>
<proteinExistence type="predicted"/>
<feature type="signal peptide" evidence="2">
    <location>
        <begin position="1"/>
        <end position="28"/>
    </location>
</feature>
<evidence type="ECO:0000313" key="4">
    <source>
        <dbReference type="Proteomes" id="UP000823388"/>
    </source>
</evidence>
<keyword evidence="4" id="KW-1185">Reference proteome</keyword>
<reference evidence="3" key="1">
    <citation type="submission" date="2020-05" db="EMBL/GenBank/DDBJ databases">
        <title>WGS assembly of Panicum virgatum.</title>
        <authorList>
            <person name="Lovell J.T."/>
            <person name="Jenkins J."/>
            <person name="Shu S."/>
            <person name="Juenger T.E."/>
            <person name="Schmutz J."/>
        </authorList>
    </citation>
    <scope>NUCLEOTIDE SEQUENCE</scope>
    <source>
        <strain evidence="3">AP13</strain>
    </source>
</reference>
<dbReference type="EMBL" id="CM029054">
    <property type="protein sequence ID" value="KAG2543288.1"/>
    <property type="molecule type" value="Genomic_DNA"/>
</dbReference>
<feature type="region of interest" description="Disordered" evidence="1">
    <location>
        <begin position="59"/>
        <end position="82"/>
    </location>
</feature>
<feature type="chain" id="PRO_5035789682" evidence="2">
    <location>
        <begin position="29"/>
        <end position="82"/>
    </location>
</feature>
<accession>A0A8T0N340</accession>
<protein>
    <submittedName>
        <fullName evidence="3">Uncharacterized protein</fullName>
    </submittedName>
</protein>
<dbReference type="AlphaFoldDB" id="A0A8T0N340"/>
<comment type="caution">
    <text evidence="3">The sequence shown here is derived from an EMBL/GenBank/DDBJ whole genome shotgun (WGS) entry which is preliminary data.</text>
</comment>
<evidence type="ECO:0000256" key="1">
    <source>
        <dbReference type="SAM" id="MobiDB-lite"/>
    </source>
</evidence>
<keyword evidence="2" id="KW-0732">Signal</keyword>
<evidence type="ECO:0000313" key="3">
    <source>
        <dbReference type="EMBL" id="KAG2543288.1"/>
    </source>
</evidence>
<organism evidence="3 4">
    <name type="scientific">Panicum virgatum</name>
    <name type="common">Blackwell switchgrass</name>
    <dbReference type="NCBI Taxonomy" id="38727"/>
    <lineage>
        <taxon>Eukaryota</taxon>
        <taxon>Viridiplantae</taxon>
        <taxon>Streptophyta</taxon>
        <taxon>Embryophyta</taxon>
        <taxon>Tracheophyta</taxon>
        <taxon>Spermatophyta</taxon>
        <taxon>Magnoliopsida</taxon>
        <taxon>Liliopsida</taxon>
        <taxon>Poales</taxon>
        <taxon>Poaceae</taxon>
        <taxon>PACMAD clade</taxon>
        <taxon>Panicoideae</taxon>
        <taxon>Panicodae</taxon>
        <taxon>Paniceae</taxon>
        <taxon>Panicinae</taxon>
        <taxon>Panicum</taxon>
        <taxon>Panicum sect. Hiantes</taxon>
    </lineage>
</organism>
<gene>
    <name evidence="3" type="ORF">PVAP13_9NG736800</name>
</gene>
<name>A0A8T0N340_PANVG</name>
<dbReference type="Proteomes" id="UP000823388">
    <property type="component" value="Chromosome 9N"/>
</dbReference>